<dbReference type="GO" id="GO:0004386">
    <property type="term" value="F:helicase activity"/>
    <property type="evidence" value="ECO:0007669"/>
    <property type="project" value="UniProtKB-KW"/>
</dbReference>
<evidence type="ECO:0000313" key="2">
    <source>
        <dbReference type="EMBL" id="GAO27658.1"/>
    </source>
</evidence>
<keyword evidence="2" id="KW-0378">Hydrolase</keyword>
<dbReference type="InterPro" id="IPR000330">
    <property type="entry name" value="SNF2_N"/>
</dbReference>
<dbReference type="EMBL" id="BAZW01000082">
    <property type="protein sequence ID" value="GAO27658.1"/>
    <property type="molecule type" value="Genomic_DNA"/>
</dbReference>
<dbReference type="STRING" id="1236989.JCM15548_14499"/>
<dbReference type="SUPFAM" id="SSF52540">
    <property type="entry name" value="P-loop containing nucleoside triphosphate hydrolases"/>
    <property type="match status" value="2"/>
</dbReference>
<gene>
    <name evidence="2" type="ORF">JCM15548_14499</name>
</gene>
<keyword evidence="2" id="KW-0347">Helicase</keyword>
<keyword evidence="2" id="KW-0547">Nucleotide-binding</keyword>
<proteinExistence type="predicted"/>
<dbReference type="Proteomes" id="UP000032900">
    <property type="component" value="Unassembled WGS sequence"/>
</dbReference>
<dbReference type="Pfam" id="PF00176">
    <property type="entry name" value="SNF2-rel_dom"/>
    <property type="match status" value="1"/>
</dbReference>
<keyword evidence="3" id="KW-1185">Reference proteome</keyword>
<feature type="domain" description="Helicase ATP-binding" evidence="1">
    <location>
        <begin position="448"/>
        <end position="604"/>
    </location>
</feature>
<dbReference type="SMART" id="SM00487">
    <property type="entry name" value="DEXDc"/>
    <property type="match status" value="1"/>
</dbReference>
<dbReference type="Gene3D" id="3.40.50.300">
    <property type="entry name" value="P-loop containing nucleotide triphosphate hydrolases"/>
    <property type="match status" value="1"/>
</dbReference>
<evidence type="ECO:0000313" key="3">
    <source>
        <dbReference type="Proteomes" id="UP000032900"/>
    </source>
</evidence>
<dbReference type="Gene3D" id="3.40.50.10810">
    <property type="entry name" value="Tandem AAA-ATPase domain"/>
    <property type="match status" value="1"/>
</dbReference>
<dbReference type="PANTHER" id="PTHR10799">
    <property type="entry name" value="SNF2/RAD54 HELICASE FAMILY"/>
    <property type="match status" value="1"/>
</dbReference>
<dbReference type="AlphaFoldDB" id="A0A0E9LQT2"/>
<name>A0A0E9LQT2_9BACT</name>
<dbReference type="InterPro" id="IPR014001">
    <property type="entry name" value="Helicase_ATP-bd"/>
</dbReference>
<protein>
    <submittedName>
        <fullName evidence="2">Superfamily II DNA/RNA helicases, SNF2 family</fullName>
    </submittedName>
</protein>
<dbReference type="GO" id="GO:0005524">
    <property type="term" value="F:ATP binding"/>
    <property type="evidence" value="ECO:0007669"/>
    <property type="project" value="InterPro"/>
</dbReference>
<sequence length="744" mass="84286">MLLKKYEALPVLHREMVNALTIFFCGFYKYNKKANLVRLVEGDFNATEINDALEDLEKAGLVVAESHYYTVPFDLKMELFRQLIRQPAYEKLARRAERTDFCEAWTVPSAFYLREYLISVFLQEYDKDGQKVAVYVGRMEGLNQLHGYYVRMMEMPGYDKAFLHSTSFFVSVVMLTVKTSLWRLSNMATLRIQILPMGDGLKAEMFVKPLGSAPPYLKPGKGGKVVYGSMAGERCQAVRQLNAEMENAECFSNELAKTMDADLAQDAVLFSDPYHCLNLLETIDQHPDLAVVEWPEGERFKMKKKASFDQLHLRVKRKGAWFELQGELKVDEETVLSIKDLLSLSRKGSGRFIEMKKNEFLALTEELKRQMEELDAFVTIDKGAVKVNSFAAHSKDELTSQAASFKSDKAWKDFRKRMADTEKVEVPVPATLKAELRPYQEEGFRWMTRLHAWGAGACLADDMGLGKTVQAIGMLLHLAENGPSLVVCPASVAPNWCSELRRFSPTLNPVLLKTGNREDTLSALTSFDVLVLTYGMLQSEEARVSKINWSMAILDEAHAIKNTQAKSSKAAMSIQADFKLALTGTPVQNHLGELWNLFNFFNPGLLGTLAHFTDHYVKNESASQKGHLKKMIAPFILRRTKNKVLDELPSKTEITFGVELSEPEMAFYEALRRQAIEDQASDRAHRMGQMRPVTIYRLVAKNTIEEKIVQLHATKRDMANSLLEGTDKSARLSTTDLLDLLREI</sequence>
<keyword evidence="2" id="KW-0067">ATP-binding</keyword>
<dbReference type="InterPro" id="IPR027417">
    <property type="entry name" value="P-loop_NTPase"/>
</dbReference>
<reference evidence="2 3" key="1">
    <citation type="journal article" date="2015" name="Microbes Environ.">
        <title>Distribution and evolution of nitrogen fixation genes in the phylum bacteroidetes.</title>
        <authorList>
            <person name="Inoue J."/>
            <person name="Oshima K."/>
            <person name="Suda W."/>
            <person name="Sakamoto M."/>
            <person name="Iino T."/>
            <person name="Noda S."/>
            <person name="Hongoh Y."/>
            <person name="Hattori M."/>
            <person name="Ohkuma M."/>
        </authorList>
    </citation>
    <scope>NUCLEOTIDE SEQUENCE [LARGE SCALE GENOMIC DNA]</scope>
    <source>
        <strain evidence="2">JCM 15548</strain>
    </source>
</reference>
<evidence type="ECO:0000259" key="1">
    <source>
        <dbReference type="PROSITE" id="PS51192"/>
    </source>
</evidence>
<organism evidence="2 3">
    <name type="scientific">Geofilum rubicundum JCM 15548</name>
    <dbReference type="NCBI Taxonomy" id="1236989"/>
    <lineage>
        <taxon>Bacteria</taxon>
        <taxon>Pseudomonadati</taxon>
        <taxon>Bacteroidota</taxon>
        <taxon>Bacteroidia</taxon>
        <taxon>Marinilabiliales</taxon>
        <taxon>Marinilabiliaceae</taxon>
        <taxon>Geofilum</taxon>
    </lineage>
</organism>
<comment type="caution">
    <text evidence="2">The sequence shown here is derived from an EMBL/GenBank/DDBJ whole genome shotgun (WGS) entry which is preliminary data.</text>
</comment>
<dbReference type="PROSITE" id="PS51192">
    <property type="entry name" value="HELICASE_ATP_BIND_1"/>
    <property type="match status" value="1"/>
</dbReference>
<accession>A0A0E9LQT2</accession>
<dbReference type="InterPro" id="IPR038718">
    <property type="entry name" value="SNF2-like_sf"/>
</dbReference>